<dbReference type="EMBL" id="BAAASG010000007">
    <property type="protein sequence ID" value="GAA2487340.1"/>
    <property type="molecule type" value="Genomic_DNA"/>
</dbReference>
<accession>A0ABP5Z1A8</accession>
<evidence type="ECO:0000313" key="1">
    <source>
        <dbReference type="EMBL" id="GAA2487340.1"/>
    </source>
</evidence>
<organism evidence="1 2">
    <name type="scientific">Streptomyces longisporus</name>
    <dbReference type="NCBI Taxonomy" id="1948"/>
    <lineage>
        <taxon>Bacteria</taxon>
        <taxon>Bacillati</taxon>
        <taxon>Actinomycetota</taxon>
        <taxon>Actinomycetes</taxon>
        <taxon>Kitasatosporales</taxon>
        <taxon>Streptomycetaceae</taxon>
        <taxon>Streptomyces</taxon>
    </lineage>
</organism>
<proteinExistence type="predicted"/>
<name>A0ABP5Z1A8_STRLO</name>
<keyword evidence="2" id="KW-1185">Reference proteome</keyword>
<reference evidence="2" key="1">
    <citation type="journal article" date="2019" name="Int. J. Syst. Evol. Microbiol.">
        <title>The Global Catalogue of Microorganisms (GCM) 10K type strain sequencing project: providing services to taxonomists for standard genome sequencing and annotation.</title>
        <authorList>
            <consortium name="The Broad Institute Genomics Platform"/>
            <consortium name="The Broad Institute Genome Sequencing Center for Infectious Disease"/>
            <person name="Wu L."/>
            <person name="Ma J."/>
        </authorList>
    </citation>
    <scope>NUCLEOTIDE SEQUENCE [LARGE SCALE GENOMIC DNA]</scope>
    <source>
        <strain evidence="2">JCM 4395</strain>
    </source>
</reference>
<protein>
    <submittedName>
        <fullName evidence="1">Uncharacterized protein</fullName>
    </submittedName>
</protein>
<gene>
    <name evidence="1" type="ORF">GCM10010276_27230</name>
</gene>
<sequence length="59" mass="6269">MLGADPLLGRDPFAPDAVSGAVAAFNSALAERRKGLPGLRELVARPCSQGVRRWVNPLK</sequence>
<dbReference type="Proteomes" id="UP001501777">
    <property type="component" value="Unassembled WGS sequence"/>
</dbReference>
<comment type="caution">
    <text evidence="1">The sequence shown here is derived from an EMBL/GenBank/DDBJ whole genome shotgun (WGS) entry which is preliminary data.</text>
</comment>
<evidence type="ECO:0000313" key="2">
    <source>
        <dbReference type="Proteomes" id="UP001501777"/>
    </source>
</evidence>